<evidence type="ECO:0000256" key="8">
    <source>
        <dbReference type="PROSITE-ProRule" id="PRU00504"/>
    </source>
</evidence>
<dbReference type="GO" id="GO:0061630">
    <property type="term" value="F:ubiquitin protein ligase activity"/>
    <property type="evidence" value="ECO:0007669"/>
    <property type="project" value="UniProtKB-EC"/>
</dbReference>
<reference evidence="10 11" key="1">
    <citation type="submission" date="2020-10" db="EMBL/GenBank/DDBJ databases">
        <title>Pygocentrus nattereri (red-bellied piranha) genome, fPygNat1, primary haplotype.</title>
        <authorList>
            <person name="Myers G."/>
            <person name="Meyer A."/>
            <person name="Karagic N."/>
            <person name="Pippel M."/>
            <person name="Winkler S."/>
            <person name="Tracey A."/>
            <person name="Wood J."/>
            <person name="Formenti G."/>
            <person name="Howe K."/>
            <person name="Fedrigo O."/>
            <person name="Jarvis E.D."/>
        </authorList>
    </citation>
    <scope>NUCLEOTIDE SEQUENCE [LARGE SCALE GENOMIC DNA]</scope>
</reference>
<name>A0A3B4BVS8_PYGNA</name>
<accession>A0A3B4BVS8</accession>
<evidence type="ECO:0000256" key="3">
    <source>
        <dbReference type="ARBA" id="ARBA00022723"/>
    </source>
</evidence>
<evidence type="ECO:0000259" key="9">
    <source>
        <dbReference type="PROSITE" id="PS50089"/>
    </source>
</evidence>
<reference evidence="10" key="3">
    <citation type="submission" date="2025-09" db="UniProtKB">
        <authorList>
            <consortium name="Ensembl"/>
        </authorList>
    </citation>
    <scope>IDENTIFICATION</scope>
</reference>
<dbReference type="InterPro" id="IPR001258">
    <property type="entry name" value="NHL_repeat"/>
</dbReference>
<dbReference type="CDD" id="cd16516">
    <property type="entry name" value="RING-HC_malin"/>
    <property type="match status" value="1"/>
</dbReference>
<reference evidence="10" key="2">
    <citation type="submission" date="2025-08" db="UniProtKB">
        <authorList>
            <consortium name="Ensembl"/>
        </authorList>
    </citation>
    <scope>IDENTIFICATION</scope>
</reference>
<dbReference type="EC" id="2.3.2.27" evidence="2"/>
<dbReference type="STRING" id="42514.ENSPNAP00000002686"/>
<dbReference type="AlphaFoldDB" id="A0A3B4BVS8"/>
<evidence type="ECO:0000256" key="2">
    <source>
        <dbReference type="ARBA" id="ARBA00012483"/>
    </source>
</evidence>
<dbReference type="GO" id="GO:0008270">
    <property type="term" value="F:zinc ion binding"/>
    <property type="evidence" value="ECO:0007669"/>
    <property type="project" value="UniProtKB-KW"/>
</dbReference>
<dbReference type="PROSITE" id="PS50089">
    <property type="entry name" value="ZF_RING_2"/>
    <property type="match status" value="1"/>
</dbReference>
<dbReference type="InterPro" id="IPR011042">
    <property type="entry name" value="6-blade_b-propeller_TolB-like"/>
</dbReference>
<dbReference type="InterPro" id="IPR050952">
    <property type="entry name" value="TRIM-NHL_E3_ligases"/>
</dbReference>
<dbReference type="PROSITE" id="PS00518">
    <property type="entry name" value="ZF_RING_1"/>
    <property type="match status" value="1"/>
</dbReference>
<keyword evidence="3" id="KW-0479">Metal-binding</keyword>
<evidence type="ECO:0000313" key="11">
    <source>
        <dbReference type="Proteomes" id="UP001501920"/>
    </source>
</evidence>
<feature type="domain" description="RING-type" evidence="9">
    <location>
        <begin position="26"/>
        <end position="73"/>
    </location>
</feature>
<dbReference type="InterPro" id="IPR001841">
    <property type="entry name" value="Znf_RING"/>
</dbReference>
<dbReference type="GeneTree" id="ENSGT00730000111361"/>
<evidence type="ECO:0000313" key="10">
    <source>
        <dbReference type="Ensembl" id="ENSPNAP00000002686.2"/>
    </source>
</evidence>
<dbReference type="Proteomes" id="UP001501920">
    <property type="component" value="Chromosome 24"/>
</dbReference>
<evidence type="ECO:0000256" key="5">
    <source>
        <dbReference type="ARBA" id="ARBA00022771"/>
    </source>
</evidence>
<dbReference type="PANTHER" id="PTHR24104">
    <property type="entry name" value="E3 UBIQUITIN-PROTEIN LIGASE NHLRC1-RELATED"/>
    <property type="match status" value="1"/>
</dbReference>
<dbReference type="InterPro" id="IPR013083">
    <property type="entry name" value="Znf_RING/FYVE/PHD"/>
</dbReference>
<dbReference type="GO" id="GO:0000209">
    <property type="term" value="P:protein polyubiquitination"/>
    <property type="evidence" value="ECO:0007669"/>
    <property type="project" value="TreeGrafter"/>
</dbReference>
<dbReference type="Gene3D" id="2.120.10.30">
    <property type="entry name" value="TolB, C-terminal domain"/>
    <property type="match status" value="2"/>
</dbReference>
<feature type="repeat" description="NHL" evidence="8">
    <location>
        <begin position="357"/>
        <end position="387"/>
    </location>
</feature>
<proteinExistence type="predicted"/>
<dbReference type="Ensembl" id="ENSPNAT00000010038.2">
    <property type="protein sequence ID" value="ENSPNAP00000002686.2"/>
    <property type="gene ID" value="ENSPNAG00000009037.2"/>
</dbReference>
<evidence type="ECO:0000256" key="4">
    <source>
        <dbReference type="ARBA" id="ARBA00022737"/>
    </source>
</evidence>
<keyword evidence="5 7" id="KW-0863">Zinc-finger</keyword>
<dbReference type="SUPFAM" id="SSF101898">
    <property type="entry name" value="NHL repeat"/>
    <property type="match status" value="1"/>
</dbReference>
<organism evidence="10 11">
    <name type="scientific">Pygocentrus nattereri</name>
    <name type="common">Red-bellied piranha</name>
    <dbReference type="NCBI Taxonomy" id="42514"/>
    <lineage>
        <taxon>Eukaryota</taxon>
        <taxon>Metazoa</taxon>
        <taxon>Chordata</taxon>
        <taxon>Craniata</taxon>
        <taxon>Vertebrata</taxon>
        <taxon>Euteleostomi</taxon>
        <taxon>Actinopterygii</taxon>
        <taxon>Neopterygii</taxon>
        <taxon>Teleostei</taxon>
        <taxon>Ostariophysi</taxon>
        <taxon>Characiformes</taxon>
        <taxon>Characoidei</taxon>
        <taxon>Pygocentrus</taxon>
    </lineage>
</organism>
<dbReference type="InterPro" id="IPR017907">
    <property type="entry name" value="Znf_RING_CS"/>
</dbReference>
<dbReference type="GO" id="GO:0043161">
    <property type="term" value="P:proteasome-mediated ubiquitin-dependent protein catabolic process"/>
    <property type="evidence" value="ECO:0007669"/>
    <property type="project" value="TreeGrafter"/>
</dbReference>
<sequence length="400" mass="43594">MAAKALHSDSLCHMFLRPIRSDLLECKVCFERFSSEQTGRRPRNLPCGHVICLGCVCALAHAVLRQLECPFCRRKCDVGGTYDCQALLDLQDLLGSAERPRYSLNVSGLLRLQNTFGGWGELINPTGVAVLVSAAVVVVHGGHKKVTMFNSQGHYLHSFGYYGNGRSDLCHPLDVAITPIGHVVVTDAGDHSVKVFSSRGTPLANFGPFELPWGVDVDKCGHILVTDAQAGLLWQVVMDHRCSVVVAKVVVLKDLQCPRAVASCRVSGRVAVLEAQRQHNGNSIPARLKLFSKDFVLLTQVDCFSLNLLNPMELHISCVTFDRKGDLIVADAQQGLVWSLSDLHKTPTLSPLVKARLERPVGLVATEQNSLIVLDSGDHTVKIYSTSADDSDGPKRSKSI</sequence>
<dbReference type="PROSITE" id="PS51125">
    <property type="entry name" value="NHL"/>
    <property type="match status" value="2"/>
</dbReference>
<dbReference type="PANTHER" id="PTHR24104:SF47">
    <property type="entry name" value="E3 UBIQUITIN-PROTEIN LIGASE NHLRC1"/>
    <property type="match status" value="1"/>
</dbReference>
<comment type="catalytic activity">
    <reaction evidence="1">
        <text>S-ubiquitinyl-[E2 ubiquitin-conjugating enzyme]-L-cysteine + [acceptor protein]-L-lysine = [E2 ubiquitin-conjugating enzyme]-L-cysteine + N(6)-ubiquitinyl-[acceptor protein]-L-lysine.</text>
        <dbReference type="EC" id="2.3.2.27"/>
    </reaction>
</comment>
<feature type="repeat" description="NHL" evidence="8">
    <location>
        <begin position="156"/>
        <end position="199"/>
    </location>
</feature>
<dbReference type="SMART" id="SM00184">
    <property type="entry name" value="RING"/>
    <property type="match status" value="1"/>
</dbReference>
<keyword evidence="11" id="KW-1185">Reference proteome</keyword>
<evidence type="ECO:0000256" key="6">
    <source>
        <dbReference type="ARBA" id="ARBA00022833"/>
    </source>
</evidence>
<keyword evidence="6" id="KW-0862">Zinc</keyword>
<dbReference type="SUPFAM" id="SSF57850">
    <property type="entry name" value="RING/U-box"/>
    <property type="match status" value="1"/>
</dbReference>
<dbReference type="Gene3D" id="3.30.40.10">
    <property type="entry name" value="Zinc/RING finger domain, C3HC4 (zinc finger)"/>
    <property type="match status" value="1"/>
</dbReference>
<dbReference type="Pfam" id="PF01436">
    <property type="entry name" value="NHL"/>
    <property type="match status" value="1"/>
</dbReference>
<keyword evidence="4" id="KW-0677">Repeat</keyword>
<dbReference type="OMA" id="HHAFGGW"/>
<evidence type="ECO:0000256" key="1">
    <source>
        <dbReference type="ARBA" id="ARBA00000900"/>
    </source>
</evidence>
<protein>
    <recommendedName>
        <fullName evidence="2">RING-type E3 ubiquitin transferase</fullName>
        <ecNumber evidence="2">2.3.2.27</ecNumber>
    </recommendedName>
</protein>
<evidence type="ECO:0000256" key="7">
    <source>
        <dbReference type="PROSITE-ProRule" id="PRU00175"/>
    </source>
</evidence>
<gene>
    <name evidence="10" type="primary">NHLRC1</name>
</gene>